<feature type="domain" description="Multidrug resistance protein MdtA-like barrel-sandwich hybrid" evidence="1">
    <location>
        <begin position="36"/>
        <end position="187"/>
    </location>
</feature>
<evidence type="ECO:0000259" key="1">
    <source>
        <dbReference type="Pfam" id="PF25917"/>
    </source>
</evidence>
<proteinExistence type="predicted"/>
<dbReference type="PANTHER" id="PTHR30469">
    <property type="entry name" value="MULTIDRUG RESISTANCE PROTEIN MDTA"/>
    <property type="match status" value="1"/>
</dbReference>
<dbReference type="GO" id="GO:1990281">
    <property type="term" value="C:efflux pump complex"/>
    <property type="evidence" value="ECO:0007669"/>
    <property type="project" value="TreeGrafter"/>
</dbReference>
<dbReference type="Gene3D" id="2.40.50.100">
    <property type="match status" value="1"/>
</dbReference>
<organism evidence="3">
    <name type="scientific">hydrothermal vent metagenome</name>
    <dbReference type="NCBI Taxonomy" id="652676"/>
    <lineage>
        <taxon>unclassified sequences</taxon>
        <taxon>metagenomes</taxon>
        <taxon>ecological metagenomes</taxon>
    </lineage>
</organism>
<dbReference type="EMBL" id="FPHL01000043">
    <property type="protein sequence ID" value="SFV66118.1"/>
    <property type="molecule type" value="Genomic_DNA"/>
</dbReference>
<dbReference type="InterPro" id="IPR006143">
    <property type="entry name" value="RND_pump_MFP"/>
</dbReference>
<dbReference type="InterPro" id="IPR058625">
    <property type="entry name" value="MdtA-like_BSH"/>
</dbReference>
<dbReference type="AlphaFoldDB" id="A0A1W1CJS4"/>
<gene>
    <name evidence="3" type="ORF">MNB_SV-10-272</name>
</gene>
<feature type="domain" description="CusB-like beta-barrel" evidence="2">
    <location>
        <begin position="195"/>
        <end position="263"/>
    </location>
</feature>
<dbReference type="SUPFAM" id="SSF111369">
    <property type="entry name" value="HlyD-like secretion proteins"/>
    <property type="match status" value="1"/>
</dbReference>
<evidence type="ECO:0000313" key="3">
    <source>
        <dbReference type="EMBL" id="SFV66118.1"/>
    </source>
</evidence>
<name>A0A1W1CJS4_9ZZZZ</name>
<dbReference type="GO" id="GO:0015562">
    <property type="term" value="F:efflux transmembrane transporter activity"/>
    <property type="evidence" value="ECO:0007669"/>
    <property type="project" value="TreeGrafter"/>
</dbReference>
<dbReference type="Pfam" id="PF25917">
    <property type="entry name" value="BSH_RND"/>
    <property type="match status" value="1"/>
</dbReference>
<dbReference type="PANTHER" id="PTHR30469:SF15">
    <property type="entry name" value="HLYD FAMILY OF SECRETION PROTEINS"/>
    <property type="match status" value="1"/>
</dbReference>
<sequence>MKKIITLMAAALLTTTLQAVEIDLSGSVVSDNQKMMTSRYMGFVKKMAVSEGDIVKKGQLLYEIDSKDIESAERQVELAISQARLALQMNENQYNNVLLNLARHKRLYAKKMVSKYELETLELAAKNLRDMVTISKEQVKQALAKKEEVLNQYKYLRITAPNAGVIVAKKLNEGEMAIPGMPAVILTDLSHLKILAAVAETDLPYISLGKKVEVEIPSLALKTTGKISSIIPSSNPMTHKFKIKIEFDHKGKSVYPGMYAKIIIR</sequence>
<dbReference type="Gene3D" id="1.10.287.470">
    <property type="entry name" value="Helix hairpin bin"/>
    <property type="match status" value="1"/>
</dbReference>
<dbReference type="NCBIfam" id="TIGR01730">
    <property type="entry name" value="RND_mfp"/>
    <property type="match status" value="1"/>
</dbReference>
<dbReference type="InterPro" id="IPR058792">
    <property type="entry name" value="Beta-barrel_RND_2"/>
</dbReference>
<dbReference type="Gene3D" id="2.40.30.170">
    <property type="match status" value="1"/>
</dbReference>
<accession>A0A1W1CJS4</accession>
<reference evidence="3" key="1">
    <citation type="submission" date="2016-10" db="EMBL/GenBank/DDBJ databases">
        <authorList>
            <person name="de Groot N.N."/>
        </authorList>
    </citation>
    <scope>NUCLEOTIDE SEQUENCE</scope>
</reference>
<protein>
    <submittedName>
        <fullName evidence="3">Probable Co/Zn/Cd efflux system membrane fusion protein</fullName>
    </submittedName>
</protein>
<dbReference type="Pfam" id="PF25954">
    <property type="entry name" value="Beta-barrel_RND_2"/>
    <property type="match status" value="1"/>
</dbReference>
<evidence type="ECO:0000259" key="2">
    <source>
        <dbReference type="Pfam" id="PF25954"/>
    </source>
</evidence>